<dbReference type="RefSeq" id="WP_086699110.1">
    <property type="nucleotide sequence ID" value="NZ_JAKKZF010000111.1"/>
</dbReference>
<keyword evidence="3" id="KW-1185">Reference proteome</keyword>
<comment type="caution">
    <text evidence="2">The sequence shown here is derived from an EMBL/GenBank/DDBJ whole genome shotgun (WGS) entry which is preliminary data.</text>
</comment>
<sequence length="176" mass="18888">MNLKEAAAREAALKTLLDVVEAEYKAARAETRTALESAAETTGVRQVAVTLPDGPDIATVSLSSGEAAAKVVDEEAYTAWVRDHYATEVERRFITAVRPAFTDRLLKQMTAAGAAEYADPETGVIHEVPGVAIAPARARTHSVRFKKDGRDQVMQAWREGRLTAAILPELTAGGAE</sequence>
<proteinExistence type="predicted"/>
<organism evidence="2 3">
    <name type="scientific">Streptomyces tricolor</name>
    <dbReference type="NCBI Taxonomy" id="68277"/>
    <lineage>
        <taxon>Bacteria</taxon>
        <taxon>Bacillati</taxon>
        <taxon>Actinomycetota</taxon>
        <taxon>Actinomycetes</taxon>
        <taxon>Kitasatosporales</taxon>
        <taxon>Streptomycetaceae</taxon>
        <taxon>Streptomyces</taxon>
        <taxon>Streptomyces violaceoruber group</taxon>
    </lineage>
</organism>
<protein>
    <submittedName>
        <fullName evidence="2">Uncharacterized protein</fullName>
    </submittedName>
</protein>
<feature type="coiled-coil region" evidence="1">
    <location>
        <begin position="3"/>
        <end position="30"/>
    </location>
</feature>
<reference evidence="2 3" key="1">
    <citation type="submission" date="2022-01" db="EMBL/GenBank/DDBJ databases">
        <title>Draft Genome Sequences of Seven Type Strains of the Genus Streptomyces.</title>
        <authorList>
            <person name="Aziz S."/>
            <person name="Coretto E."/>
            <person name="Chronakova A."/>
            <person name="Sproer C."/>
            <person name="Huber K."/>
            <person name="Nouioui I."/>
            <person name="Gross H."/>
        </authorList>
    </citation>
    <scope>NUCLEOTIDE SEQUENCE [LARGE SCALE GENOMIC DNA]</scope>
    <source>
        <strain evidence="2 3">DSM 41685</strain>
    </source>
</reference>
<name>A0ABS9JLR9_9ACTN</name>
<gene>
    <name evidence="2" type="ORF">L0F81_25145</name>
</gene>
<keyword evidence="1" id="KW-0175">Coiled coil</keyword>
<evidence type="ECO:0000313" key="2">
    <source>
        <dbReference type="EMBL" id="MCG0066529.1"/>
    </source>
</evidence>
<dbReference type="EMBL" id="JAKKZF010000111">
    <property type="protein sequence ID" value="MCG0066529.1"/>
    <property type="molecule type" value="Genomic_DNA"/>
</dbReference>
<evidence type="ECO:0000313" key="3">
    <source>
        <dbReference type="Proteomes" id="UP001299012"/>
    </source>
</evidence>
<dbReference type="Proteomes" id="UP001299012">
    <property type="component" value="Unassembled WGS sequence"/>
</dbReference>
<evidence type="ECO:0000256" key="1">
    <source>
        <dbReference type="SAM" id="Coils"/>
    </source>
</evidence>
<accession>A0ABS9JLR9</accession>